<dbReference type="SUPFAM" id="SSF52540">
    <property type="entry name" value="P-loop containing nucleoside triphosphate hydrolases"/>
    <property type="match status" value="1"/>
</dbReference>
<reference evidence="4" key="1">
    <citation type="journal article" date="2018" name="Genome Biol. Evol.">
        <title>Nephromyces encodes a urate metabolism pathway and predicted peroxisomes, demonstrating these are not ancient losses of apicomplexans.</title>
        <authorList>
            <person name="Paight C."/>
            <person name="Slamovits C.H."/>
            <person name="Saffo M.B."/>
            <person name="Lane C.E."/>
        </authorList>
    </citation>
    <scope>NUCLEOTIDE SEQUENCE</scope>
    <source>
        <strain evidence="4">Neph401</strain>
    </source>
</reference>
<protein>
    <submittedName>
        <fullName evidence="4">GTP-binding protein/GTPase</fullName>
    </submittedName>
</protein>
<dbReference type="Pfam" id="PF01031">
    <property type="entry name" value="Dynamin_M"/>
    <property type="match status" value="1"/>
</dbReference>
<dbReference type="InterPro" id="IPR030381">
    <property type="entry name" value="G_DYNAMIN_dom"/>
</dbReference>
<evidence type="ECO:0000259" key="3">
    <source>
        <dbReference type="PROSITE" id="PS51718"/>
    </source>
</evidence>
<dbReference type="EMBL" id="MK266170">
    <property type="protein sequence ID" value="AZL94768.1"/>
    <property type="molecule type" value="mRNA"/>
</dbReference>
<dbReference type="PANTHER" id="PTHR11566:SF21">
    <property type="entry name" value="DYNAMIN RELATED PROTEIN 1, ISOFORM A"/>
    <property type="match status" value="1"/>
</dbReference>
<proteinExistence type="evidence at transcript level"/>
<dbReference type="GO" id="GO:0005737">
    <property type="term" value="C:cytoplasm"/>
    <property type="evidence" value="ECO:0007669"/>
    <property type="project" value="TreeGrafter"/>
</dbReference>
<organism evidence="4">
    <name type="scientific">Nephromyces sp. MMRI</name>
    <dbReference type="NCBI Taxonomy" id="2496275"/>
    <lineage>
        <taxon>Eukaryota</taxon>
        <taxon>Sar</taxon>
        <taxon>Alveolata</taxon>
        <taxon>Apicomplexa</taxon>
        <taxon>Aconoidasida</taxon>
        <taxon>Nephromycida</taxon>
        <taxon>Nephromyces</taxon>
    </lineage>
</organism>
<dbReference type="Gene3D" id="1.20.120.1240">
    <property type="entry name" value="Dynamin, middle domain"/>
    <property type="match status" value="1"/>
</dbReference>
<keyword evidence="1" id="KW-0547">Nucleotide-binding</keyword>
<accession>A0A3Q8UC84</accession>
<evidence type="ECO:0000313" key="4">
    <source>
        <dbReference type="EMBL" id="AZL94768.1"/>
    </source>
</evidence>
<dbReference type="InterPro" id="IPR000375">
    <property type="entry name" value="Dynamin_stalk"/>
</dbReference>
<dbReference type="GO" id="GO:0000266">
    <property type="term" value="P:mitochondrial fission"/>
    <property type="evidence" value="ECO:0007669"/>
    <property type="project" value="TreeGrafter"/>
</dbReference>
<dbReference type="GO" id="GO:0005874">
    <property type="term" value="C:microtubule"/>
    <property type="evidence" value="ECO:0007669"/>
    <property type="project" value="TreeGrafter"/>
</dbReference>
<dbReference type="Gene3D" id="3.40.50.300">
    <property type="entry name" value="P-loop containing nucleotide triphosphate hydrolases"/>
    <property type="match status" value="1"/>
</dbReference>
<keyword evidence="2" id="KW-0342">GTP-binding</keyword>
<evidence type="ECO:0000256" key="1">
    <source>
        <dbReference type="ARBA" id="ARBA00022741"/>
    </source>
</evidence>
<dbReference type="Pfam" id="PF00350">
    <property type="entry name" value="Dynamin_N"/>
    <property type="match status" value="1"/>
</dbReference>
<dbReference type="SMART" id="SM00053">
    <property type="entry name" value="DYNc"/>
    <property type="match status" value="1"/>
</dbReference>
<dbReference type="GO" id="GO:0048312">
    <property type="term" value="P:intracellular distribution of mitochondria"/>
    <property type="evidence" value="ECO:0007669"/>
    <property type="project" value="TreeGrafter"/>
</dbReference>
<dbReference type="PRINTS" id="PR00195">
    <property type="entry name" value="DYNAMIN"/>
</dbReference>
<dbReference type="GO" id="GO:0016020">
    <property type="term" value="C:membrane"/>
    <property type="evidence" value="ECO:0007669"/>
    <property type="project" value="TreeGrafter"/>
</dbReference>
<feature type="domain" description="Dynamin-type G" evidence="3">
    <location>
        <begin position="24"/>
        <end position="291"/>
    </location>
</feature>
<dbReference type="InterPro" id="IPR001401">
    <property type="entry name" value="Dynamin_GTPase"/>
</dbReference>
<evidence type="ECO:0000256" key="2">
    <source>
        <dbReference type="ARBA" id="ARBA00023134"/>
    </source>
</evidence>
<dbReference type="InterPro" id="IPR045063">
    <property type="entry name" value="Dynamin_N"/>
</dbReference>
<dbReference type="InterPro" id="IPR027417">
    <property type="entry name" value="P-loop_NTPase"/>
</dbReference>
<dbReference type="InterPro" id="IPR022812">
    <property type="entry name" value="Dynamin"/>
</dbReference>
<dbReference type="PANTHER" id="PTHR11566">
    <property type="entry name" value="DYNAMIN"/>
    <property type="match status" value="1"/>
</dbReference>
<dbReference type="AlphaFoldDB" id="A0A3Q8UC84"/>
<dbReference type="PROSITE" id="PS51718">
    <property type="entry name" value="G_DYNAMIN_2"/>
    <property type="match status" value="1"/>
</dbReference>
<name>A0A3Q8UC84_9APIC</name>
<dbReference type="GO" id="GO:0016559">
    <property type="term" value="P:peroxisome fission"/>
    <property type="evidence" value="ECO:0007669"/>
    <property type="project" value="TreeGrafter"/>
</dbReference>
<dbReference type="CDD" id="cd08771">
    <property type="entry name" value="DLP_1"/>
    <property type="match status" value="1"/>
</dbReference>
<dbReference type="GO" id="GO:0006897">
    <property type="term" value="P:endocytosis"/>
    <property type="evidence" value="ECO:0007669"/>
    <property type="project" value="TreeGrafter"/>
</dbReference>
<dbReference type="GO" id="GO:0003924">
    <property type="term" value="F:GTPase activity"/>
    <property type="evidence" value="ECO:0007669"/>
    <property type="project" value="InterPro"/>
</dbReference>
<dbReference type="GO" id="GO:0008017">
    <property type="term" value="F:microtubule binding"/>
    <property type="evidence" value="ECO:0007669"/>
    <property type="project" value="TreeGrafter"/>
</dbReference>
<sequence length="532" mass="60355">MESLIPLMNQIHKIFGYENMNNQLLDLPQIAVVGAQSVGKTSVIESLVKRDILPRGTGFVTRRPLMIQLNHVNEKQEYAEFNHLPGTKLIDLIGVKEEIERETERTVGKNNISSEIIYLNIFSSKVINLTLIDLPGIIKVPVQDQPQDIEIQIKNIILQFISKQNCIILALTAGNTDIANSDSLKLARDVDPSGTRTIGVITKCDTIEDGFDALDSILGKLYPLKLGYIGVVCRNQKQTLEKKSIEDSLKYEDYFFSNHPKYSRVKGGYGIPNLADKLNKFLVSSILNSIPEIKSRITNLLFETENELKFYEQPFQSEEDSGALLLNIFTHFSKYFEEAIDGKLSNQPSEELYGGARINFIFHDWYSKVLNDYNLDYAVSDTEILTTLRNASGINSTLFFPYPAFEILVKKQILLLETPSLKCVEQVYLELKNIVNECDLSAMKRFTHLKESIFTVVNNALERLLAPTNKMIHNIIQMQTAYINTNHPEFLAVKSLITSFNSENSNSQIQSDIENISPNIDSHLKQKNYKTL</sequence>
<dbReference type="GO" id="GO:0005525">
    <property type="term" value="F:GTP binding"/>
    <property type="evidence" value="ECO:0007669"/>
    <property type="project" value="InterPro"/>
</dbReference>